<evidence type="ECO:0000313" key="2">
    <source>
        <dbReference type="EMBL" id="SEI37216.1"/>
    </source>
</evidence>
<sequence length="36" mass="4180">MSILHLTTEGRPEYSRKGLTCIPDQTKDKTLYEPTR</sequence>
<evidence type="ECO:0000256" key="1">
    <source>
        <dbReference type="SAM" id="MobiDB-lite"/>
    </source>
</evidence>
<feature type="region of interest" description="Disordered" evidence="1">
    <location>
        <begin position="1"/>
        <end position="36"/>
    </location>
</feature>
<proteinExistence type="predicted"/>
<feature type="compositionally biased region" description="Basic and acidic residues" evidence="1">
    <location>
        <begin position="25"/>
        <end position="36"/>
    </location>
</feature>
<accession>A0A1H6Q5P3</accession>
<organism evidence="2 3">
    <name type="scientific">Allopseudospirillum japonicum</name>
    <dbReference type="NCBI Taxonomy" id="64971"/>
    <lineage>
        <taxon>Bacteria</taxon>
        <taxon>Pseudomonadati</taxon>
        <taxon>Pseudomonadota</taxon>
        <taxon>Gammaproteobacteria</taxon>
        <taxon>Oceanospirillales</taxon>
        <taxon>Oceanospirillaceae</taxon>
        <taxon>Allopseudospirillum</taxon>
    </lineage>
</organism>
<dbReference type="EMBL" id="FNYH01000001">
    <property type="protein sequence ID" value="SEI37216.1"/>
    <property type="molecule type" value="Genomic_DNA"/>
</dbReference>
<dbReference type="Proteomes" id="UP000242999">
    <property type="component" value="Unassembled WGS sequence"/>
</dbReference>
<dbReference type="STRING" id="64971.SAMN05421831_1015"/>
<dbReference type="AlphaFoldDB" id="A0A1H6Q5P3"/>
<evidence type="ECO:0000313" key="3">
    <source>
        <dbReference type="Proteomes" id="UP000242999"/>
    </source>
</evidence>
<protein>
    <submittedName>
        <fullName evidence="2">Uncharacterized protein</fullName>
    </submittedName>
</protein>
<reference evidence="3" key="1">
    <citation type="submission" date="2016-10" db="EMBL/GenBank/DDBJ databases">
        <authorList>
            <person name="Varghese N."/>
            <person name="Submissions S."/>
        </authorList>
    </citation>
    <scope>NUCLEOTIDE SEQUENCE [LARGE SCALE GENOMIC DNA]</scope>
    <source>
        <strain evidence="3">DSM 7165</strain>
    </source>
</reference>
<name>A0A1H6Q5P3_9GAMM</name>
<keyword evidence="3" id="KW-1185">Reference proteome</keyword>
<gene>
    <name evidence="2" type="ORF">SAMN05421831_1015</name>
</gene>